<dbReference type="Proteomes" id="UP000694845">
    <property type="component" value="Unplaced"/>
</dbReference>
<dbReference type="SUPFAM" id="SSF53850">
    <property type="entry name" value="Periplasmic binding protein-like II"/>
    <property type="match status" value="1"/>
</dbReference>
<evidence type="ECO:0000313" key="3">
    <source>
        <dbReference type="Proteomes" id="UP000694845"/>
    </source>
</evidence>
<dbReference type="GeneID" id="110983521"/>
<reference evidence="4" key="1">
    <citation type="submission" date="2025-08" db="UniProtKB">
        <authorList>
            <consortium name="RefSeq"/>
        </authorList>
    </citation>
    <scope>IDENTIFICATION</scope>
</reference>
<dbReference type="OMA" id="TPRTHIV"/>
<keyword evidence="2" id="KW-0812">Transmembrane</keyword>
<feature type="compositionally biased region" description="Polar residues" evidence="1">
    <location>
        <begin position="31"/>
        <end position="40"/>
    </location>
</feature>
<name>A0A8B7Z5B1_ACAPL</name>
<organism evidence="3 4">
    <name type="scientific">Acanthaster planci</name>
    <name type="common">Crown-of-thorns starfish</name>
    <dbReference type="NCBI Taxonomy" id="133434"/>
    <lineage>
        <taxon>Eukaryota</taxon>
        <taxon>Metazoa</taxon>
        <taxon>Echinodermata</taxon>
        <taxon>Eleutherozoa</taxon>
        <taxon>Asterozoa</taxon>
        <taxon>Asteroidea</taxon>
        <taxon>Valvatacea</taxon>
        <taxon>Valvatida</taxon>
        <taxon>Acanthasteridae</taxon>
        <taxon>Acanthaster</taxon>
    </lineage>
</organism>
<proteinExistence type="predicted"/>
<dbReference type="OrthoDB" id="5984008at2759"/>
<dbReference type="PANTHER" id="PTHR35936">
    <property type="entry name" value="MEMBRANE-BOUND LYTIC MUREIN TRANSGLYCOSYLASE F"/>
    <property type="match status" value="1"/>
</dbReference>
<dbReference type="KEGG" id="aplc:110983521"/>
<dbReference type="PANTHER" id="PTHR35936:SF19">
    <property type="entry name" value="AMINO-ACID-BINDING PROTEIN YXEM-RELATED"/>
    <property type="match status" value="1"/>
</dbReference>
<dbReference type="AlphaFoldDB" id="A0A8B7Z5B1"/>
<protein>
    <submittedName>
        <fullName evidence="4">Uncharacterized protein LOC110983521</fullName>
    </submittedName>
</protein>
<evidence type="ECO:0000256" key="2">
    <source>
        <dbReference type="SAM" id="Phobius"/>
    </source>
</evidence>
<keyword evidence="2" id="KW-0472">Membrane</keyword>
<feature type="transmembrane region" description="Helical" evidence="2">
    <location>
        <begin position="76"/>
        <end position="99"/>
    </location>
</feature>
<accession>A0A8B7Z5B1</accession>
<keyword evidence="2" id="KW-1133">Transmembrane helix</keyword>
<keyword evidence="3" id="KW-1185">Reference proteome</keyword>
<gene>
    <name evidence="4" type="primary">LOC110983521</name>
</gene>
<dbReference type="RefSeq" id="XP_022098521.1">
    <property type="nucleotide sequence ID" value="XM_022242829.1"/>
</dbReference>
<sequence>MDKKPKDQPGIHVHILDDSKLYTVPLDEQSGDTGNDNYSGPSKLDGEPVSRQVIHTPRTHIVPPLKPARPSSGDRVLGVMTVVAVILAFIALLIGGLGLSRRGDIFVNVSSGTSSAAAEEGETSEDDRVWLIAIGDYDVSLEYLDLVSGQIRGYNVDVIKAVCRIANKRCSLVWDVYRHCWETVAGESPRPGIGLQGGWYDACTAWSKTYARSRTFNFTADMSKQHLSVFMIATDRDLASFNWRDLTGKTIGFLQSYSEDATCIRRFPEITGNNLARNQVKYYVSQQDLLTAVNNGEVDAVFVNEYLEITEYLQLASDKLNRCTIGGQAMMTRKDSTLADWWNPAFQTLLDSPEYLQICKGLEDENVHGSQPGPTLSEHCVGF</sequence>
<evidence type="ECO:0000256" key="1">
    <source>
        <dbReference type="SAM" id="MobiDB-lite"/>
    </source>
</evidence>
<dbReference type="Gene3D" id="3.40.190.10">
    <property type="entry name" value="Periplasmic binding protein-like II"/>
    <property type="match status" value="2"/>
</dbReference>
<evidence type="ECO:0000313" key="4">
    <source>
        <dbReference type="RefSeq" id="XP_022098521.1"/>
    </source>
</evidence>
<feature type="region of interest" description="Disordered" evidence="1">
    <location>
        <begin position="22"/>
        <end position="48"/>
    </location>
</feature>